<keyword evidence="1" id="KW-0812">Transmembrane</keyword>
<evidence type="ECO:0000256" key="1">
    <source>
        <dbReference type="SAM" id="Phobius"/>
    </source>
</evidence>
<organism evidence="2 3">
    <name type="scientific">Georgenia yuyongxinii</name>
    <dbReference type="NCBI Taxonomy" id="2589797"/>
    <lineage>
        <taxon>Bacteria</taxon>
        <taxon>Bacillati</taxon>
        <taxon>Actinomycetota</taxon>
        <taxon>Actinomycetes</taxon>
        <taxon>Micrococcales</taxon>
        <taxon>Bogoriellaceae</taxon>
        <taxon>Georgenia</taxon>
    </lineage>
</organism>
<comment type="caution">
    <text evidence="2">The sequence shown here is derived from an EMBL/GenBank/DDBJ whole genome shotgun (WGS) entry which is preliminary data.</text>
</comment>
<keyword evidence="3" id="KW-1185">Reference proteome</keyword>
<accession>A0A552WSV9</accession>
<gene>
    <name evidence="2" type="ORF">FJ693_07795</name>
</gene>
<keyword evidence="1" id="KW-0472">Membrane</keyword>
<evidence type="ECO:0000313" key="2">
    <source>
        <dbReference type="EMBL" id="TRW45902.1"/>
    </source>
</evidence>
<dbReference type="RefSeq" id="WP_143417964.1">
    <property type="nucleotide sequence ID" value="NZ_VJXR01000016.1"/>
</dbReference>
<evidence type="ECO:0000313" key="3">
    <source>
        <dbReference type="Proteomes" id="UP000318693"/>
    </source>
</evidence>
<proteinExistence type="predicted"/>
<keyword evidence="1" id="KW-1133">Transmembrane helix</keyword>
<dbReference type="Proteomes" id="UP000318693">
    <property type="component" value="Unassembled WGS sequence"/>
</dbReference>
<dbReference type="AlphaFoldDB" id="A0A552WSV9"/>
<feature type="transmembrane region" description="Helical" evidence="1">
    <location>
        <begin position="16"/>
        <end position="39"/>
    </location>
</feature>
<sequence>MAQGVRGGGGRWTVDAVAAVTAATIAALVAGLAALLTWWSGKATREQAAHLAQTEEKRSRELTGRDQWWSRFTWAIEMITSDSGSKQDVGLAVLVRLLDAPWASRADNEIALAISTMMTTPEPPERTNDV</sequence>
<dbReference type="EMBL" id="VJXR01000016">
    <property type="protein sequence ID" value="TRW45902.1"/>
    <property type="molecule type" value="Genomic_DNA"/>
</dbReference>
<protein>
    <submittedName>
        <fullName evidence="2">Uncharacterized protein</fullName>
    </submittedName>
</protein>
<reference evidence="2 3" key="1">
    <citation type="submission" date="2019-07" db="EMBL/GenBank/DDBJ databases">
        <title>Georgenia wutianyii sp. nov. and Georgenia *** sp. nov. isolated from plateau pika (Ochotona curzoniae) in the Qinghai-Tibet plateau of China.</title>
        <authorList>
            <person name="Tian Z."/>
        </authorList>
    </citation>
    <scope>NUCLEOTIDE SEQUENCE [LARGE SCALE GENOMIC DNA]</scope>
    <source>
        <strain evidence="2 3">Z446</strain>
    </source>
</reference>
<name>A0A552WSV9_9MICO</name>